<evidence type="ECO:0000313" key="2">
    <source>
        <dbReference type="EMBL" id="TPG58706.1"/>
    </source>
</evidence>
<dbReference type="InterPro" id="IPR037165">
    <property type="entry name" value="AldOxase/xan_DH_Mopterin-bd_sf"/>
</dbReference>
<dbReference type="PANTHER" id="PTHR11908:SF153">
    <property type="entry name" value="DEHYDROGENASE"/>
    <property type="match status" value="1"/>
</dbReference>
<evidence type="ECO:0000259" key="1">
    <source>
        <dbReference type="SMART" id="SM01008"/>
    </source>
</evidence>
<dbReference type="Pfam" id="PF01315">
    <property type="entry name" value="Ald_Xan_dh_C"/>
    <property type="match status" value="1"/>
</dbReference>
<keyword evidence="3" id="KW-1185">Reference proteome</keyword>
<reference evidence="2 3" key="1">
    <citation type="journal article" date="2019" name="Environ. Microbiol.">
        <title>Species interactions and distinct microbial communities in high Arctic permafrost affected cryosols are associated with the CH4 and CO2 gas fluxes.</title>
        <authorList>
            <person name="Altshuler I."/>
            <person name="Hamel J."/>
            <person name="Turney S."/>
            <person name="Magnuson E."/>
            <person name="Levesque R."/>
            <person name="Greer C."/>
            <person name="Whyte L.G."/>
        </authorList>
    </citation>
    <scope>NUCLEOTIDE SEQUENCE [LARGE SCALE GENOMIC DNA]</scope>
    <source>
        <strain evidence="2 3">S9.2P</strain>
    </source>
</reference>
<dbReference type="GO" id="GO:0005506">
    <property type="term" value="F:iron ion binding"/>
    <property type="evidence" value="ECO:0007669"/>
    <property type="project" value="InterPro"/>
</dbReference>
<dbReference type="SUPFAM" id="SSF54665">
    <property type="entry name" value="CO dehydrogenase molybdoprotein N-domain-like"/>
    <property type="match status" value="1"/>
</dbReference>
<dbReference type="Pfam" id="PF20256">
    <property type="entry name" value="MoCoBD_2"/>
    <property type="match status" value="1"/>
</dbReference>
<dbReference type="InterPro" id="IPR016208">
    <property type="entry name" value="Ald_Oxase/xanthine_DH-like"/>
</dbReference>
<dbReference type="Proteomes" id="UP000317646">
    <property type="component" value="Unassembled WGS sequence"/>
</dbReference>
<feature type="domain" description="Aldehyde oxidase/xanthine dehydrogenase a/b hammerhead" evidence="1">
    <location>
        <begin position="21"/>
        <end position="136"/>
    </location>
</feature>
<proteinExistence type="predicted"/>
<dbReference type="EMBL" id="RCYZ01000015">
    <property type="protein sequence ID" value="TPG58706.1"/>
    <property type="molecule type" value="Genomic_DNA"/>
</dbReference>
<comment type="caution">
    <text evidence="2">The sequence shown here is derived from an EMBL/GenBank/DDBJ whole genome shotgun (WGS) entry which is preliminary data.</text>
</comment>
<dbReference type="SUPFAM" id="SSF56003">
    <property type="entry name" value="Molybdenum cofactor-binding domain"/>
    <property type="match status" value="1"/>
</dbReference>
<sequence length="741" mass="79099">MATQPPFPPAPSRVDGRLKVTGQARYAAEHRVPGCTYGVLATSAIARGRIKSIDTKAAERAPGVLAVLTHLNSPKVPAYGSATANHNDRVEGQEIKIFYDDQIHFSNQPVALAVAETLEQAQHAAALVRVRYEAAAPQTDLGAHLADGQLAKQEPDYLRGQAGAYAGAPVHIFAEYRMPIQVHNPMETHAAVALWEGERLTVYNKTQAPKLAQQDLMRMFGLSESQVRVHSPFVGGAFGGASRIWPLEVAAILGAKKVGRPVQVMLGREQEFNMVGYRPSSVQQVGLGAQHDGTLVGITHLGHGSSSRYELFAERMLHPTKTGYACPNLDARYRVVPLDLSTPCWTRGPGEASGSFAIESAMDELAYALNMDPLALRLKNFAPADPEKNLPWSSNRLRECYAQGAERFGWKQRPAAPRTMRQGPYLVGWGMAMGIYKAERAPATARALLRPDGTLLVQSGTADAGPGTATAMTLVAAAALGIAPDKITFELGDSALPPSAGQFGSHTMASVGTAVHAACTALQQQLRALAVQTGRSQFGPARVEDLVAENGALYEARDPGRRVLFTELLRLHGLPGLEVTQEAKPGPEAKENSGKSFAAHFVEVLVHARTGEVRVARVVSAIDAGRVISPKTARSQVLGAVTWGIGMALMEDAVLDHRYGRFVNHNLSEYHLATHADVPAIDVILLDEPDPVLNPIGAKGLGEIGLIGFAAAVANAVFHATGIRVRELPITPDKLLGGGVS</sequence>
<dbReference type="AlphaFoldDB" id="A0A502GCD7"/>
<dbReference type="InterPro" id="IPR000674">
    <property type="entry name" value="Ald_Oxase/Xan_DH_a/b"/>
</dbReference>
<dbReference type="InterPro" id="IPR036856">
    <property type="entry name" value="Ald_Oxase/Xan_DH_a/b_sf"/>
</dbReference>
<name>A0A502GCD7_9BACT</name>
<organism evidence="2 3">
    <name type="scientific">Hymenobacter nivis</name>
    <dbReference type="NCBI Taxonomy" id="1850093"/>
    <lineage>
        <taxon>Bacteria</taxon>
        <taxon>Pseudomonadati</taxon>
        <taxon>Bacteroidota</taxon>
        <taxon>Cytophagia</taxon>
        <taxon>Cytophagales</taxon>
        <taxon>Hymenobacteraceae</taxon>
        <taxon>Hymenobacter</taxon>
    </lineage>
</organism>
<dbReference type="GO" id="GO:0016491">
    <property type="term" value="F:oxidoreductase activity"/>
    <property type="evidence" value="ECO:0007669"/>
    <property type="project" value="InterPro"/>
</dbReference>
<dbReference type="InterPro" id="IPR046867">
    <property type="entry name" value="AldOxase/xan_DH_MoCoBD2"/>
</dbReference>
<gene>
    <name evidence="2" type="ORF">EAH73_22140</name>
</gene>
<dbReference type="Pfam" id="PF02738">
    <property type="entry name" value="MoCoBD_1"/>
    <property type="match status" value="1"/>
</dbReference>
<protein>
    <submittedName>
        <fullName evidence="2">Xanthine dehydrogenase family protein molybdopterin-binding subunit</fullName>
    </submittedName>
</protein>
<dbReference type="Gene3D" id="3.30.365.10">
    <property type="entry name" value="Aldehyde oxidase/xanthine dehydrogenase, molybdopterin binding domain"/>
    <property type="match status" value="4"/>
</dbReference>
<dbReference type="OrthoDB" id="9759099at2"/>
<accession>A0A502GCD7</accession>
<evidence type="ECO:0000313" key="3">
    <source>
        <dbReference type="Proteomes" id="UP000317646"/>
    </source>
</evidence>
<dbReference type="RefSeq" id="WP_140469629.1">
    <property type="nucleotide sequence ID" value="NZ_RCYZ01000015.1"/>
</dbReference>
<dbReference type="SMART" id="SM01008">
    <property type="entry name" value="Ald_Xan_dh_C"/>
    <property type="match status" value="1"/>
</dbReference>
<dbReference type="Gene3D" id="3.90.1170.50">
    <property type="entry name" value="Aldehyde oxidase/xanthine dehydrogenase, a/b hammerhead"/>
    <property type="match status" value="1"/>
</dbReference>
<dbReference type="PANTHER" id="PTHR11908">
    <property type="entry name" value="XANTHINE DEHYDROGENASE"/>
    <property type="match status" value="1"/>
</dbReference>
<dbReference type="InterPro" id="IPR008274">
    <property type="entry name" value="AldOxase/xan_DH_MoCoBD1"/>
</dbReference>